<dbReference type="InterPro" id="IPR023828">
    <property type="entry name" value="Peptidase_S8_Ser-AS"/>
</dbReference>
<name>A0A2C9DYT4_UREP2</name>
<dbReference type="HOGENOM" id="CLU_608245_0_0_14"/>
<protein>
    <recommendedName>
        <fullName evidence="4">Peptidase S8/S53 domain-containing protein</fullName>
    </recommendedName>
</protein>
<evidence type="ECO:0000256" key="3">
    <source>
        <dbReference type="ARBA" id="ARBA00022825"/>
    </source>
</evidence>
<dbReference type="GO" id="GO:0004252">
    <property type="term" value="F:serine-type endopeptidase activity"/>
    <property type="evidence" value="ECO:0007669"/>
    <property type="project" value="InterPro"/>
</dbReference>
<evidence type="ECO:0000259" key="4">
    <source>
        <dbReference type="Pfam" id="PF00082"/>
    </source>
</evidence>
<evidence type="ECO:0000256" key="1">
    <source>
        <dbReference type="ARBA" id="ARBA00022670"/>
    </source>
</evidence>
<evidence type="ECO:0000313" key="6">
    <source>
        <dbReference type="Proteomes" id="UP000002162"/>
    </source>
</evidence>
<dbReference type="AlphaFoldDB" id="A0A2C9DYT4"/>
<accession>A0A2C9DYT4</accession>
<dbReference type="KEGG" id="upa:UPA3_0461"/>
<dbReference type="Proteomes" id="UP000002162">
    <property type="component" value="Chromosome"/>
</dbReference>
<dbReference type="RefSeq" id="WP_006689094.1">
    <property type="nucleotide sequence ID" value="NC_010503.1"/>
</dbReference>
<dbReference type="InterPro" id="IPR000209">
    <property type="entry name" value="Peptidase_S8/S53_dom"/>
</dbReference>
<evidence type="ECO:0000313" key="5">
    <source>
        <dbReference type="EMBL" id="ACA33105.1"/>
    </source>
</evidence>
<sequence>MIVKIEKVHLYSLDINAKDETSENSHIKIWKELDWLIQNDVKIINHSYGWSPNDFLNIGFYNFINGKEINDDKDFKRELKKYIDTLNKDDIVNNTINKYKFKNYIYDFISYYFDIINIFSAGNSYNDEIRYRNKNGHILEINWFDISKYSFMDRFNQNSIYVGSTNKNNEKVSNFSDRHHLNDVKNKYGDLLMPFLVAPGEGIYDTSIITKFIKNKGDKNINLGTSFSAPIVTGAISLLQSYYMVNNANKTIPLTHIRSILAASSIPLKNNENYDFYKNSFSHLYGAGHLDFKRAIEAYKNAKQTKILTKHKDKQLVKEMDISIDNDQTNFNFALSWLFKPTSNSFSKKHDYNSVYNEYKKLTYFKNDNYDIYLVKNEDLKNIDYQNFDNFGEILRTINIYRSESDSNVELIRAPNLNKGEYKILVYQKGEVRNEQTSFSYTFIKEKAIH</sequence>
<feature type="domain" description="Peptidase S8/S53" evidence="4">
    <location>
        <begin position="7"/>
        <end position="287"/>
    </location>
</feature>
<proteinExistence type="predicted"/>
<keyword evidence="3" id="KW-0720">Serine protease</keyword>
<dbReference type="PROSITE" id="PS00138">
    <property type="entry name" value="SUBTILASE_SER"/>
    <property type="match status" value="1"/>
</dbReference>
<gene>
    <name evidence="5" type="ordered locus">UPA3_0461</name>
</gene>
<dbReference type="SUPFAM" id="SSF52743">
    <property type="entry name" value="Subtilisin-like"/>
    <property type="match status" value="1"/>
</dbReference>
<dbReference type="Pfam" id="PF00082">
    <property type="entry name" value="Peptidase_S8"/>
    <property type="match status" value="1"/>
</dbReference>
<organism evidence="5 6">
    <name type="scientific">Ureaplasma parvum serovar 3 (strain ATCC 27815 / 27 / NCTC 11736)</name>
    <dbReference type="NCBI Taxonomy" id="505682"/>
    <lineage>
        <taxon>Bacteria</taxon>
        <taxon>Bacillati</taxon>
        <taxon>Mycoplasmatota</taxon>
        <taxon>Mycoplasmoidales</taxon>
        <taxon>Mycoplasmoidaceae</taxon>
        <taxon>Ureaplasma</taxon>
    </lineage>
</organism>
<dbReference type="InterPro" id="IPR036852">
    <property type="entry name" value="Peptidase_S8/S53_dom_sf"/>
</dbReference>
<keyword evidence="1" id="KW-0645">Protease</keyword>
<reference evidence="5 6" key="1">
    <citation type="submission" date="2008-02" db="EMBL/GenBank/DDBJ databases">
        <title>Genome sequence of Ureaplasma parvum serovar 3.</title>
        <authorList>
            <person name="Methe B.A."/>
            <person name="Glass J."/>
            <person name="Waites K."/>
            <person name="Shrivastava S."/>
        </authorList>
    </citation>
    <scope>NUCLEOTIDE SEQUENCE [LARGE SCALE GENOMIC DNA]</scope>
    <source>
        <strain evidence="6">ATCC 27815 / 27 / NCTC 11736</strain>
    </source>
</reference>
<dbReference type="Gene3D" id="3.40.50.200">
    <property type="entry name" value="Peptidase S8/S53 domain"/>
    <property type="match status" value="1"/>
</dbReference>
<dbReference type="GeneID" id="29672478"/>
<evidence type="ECO:0000256" key="2">
    <source>
        <dbReference type="ARBA" id="ARBA00022801"/>
    </source>
</evidence>
<keyword evidence="2" id="KW-0378">Hydrolase</keyword>
<dbReference type="EMBL" id="CP000942">
    <property type="protein sequence ID" value="ACA33105.1"/>
    <property type="molecule type" value="Genomic_DNA"/>
</dbReference>
<dbReference type="GO" id="GO:0006508">
    <property type="term" value="P:proteolysis"/>
    <property type="evidence" value="ECO:0007669"/>
    <property type="project" value="UniProtKB-KW"/>
</dbReference>